<organism evidence="1 2">
    <name type="scientific">Pseudomonas imrae</name>
    <dbReference type="NCBI Taxonomy" id="2992837"/>
    <lineage>
        <taxon>Bacteria</taxon>
        <taxon>Pseudomonadati</taxon>
        <taxon>Pseudomonadota</taxon>
        <taxon>Gammaproteobacteria</taxon>
        <taxon>Pseudomonadales</taxon>
        <taxon>Pseudomonadaceae</taxon>
        <taxon>Pseudomonas</taxon>
    </lineage>
</organism>
<dbReference type="Proteomes" id="UP001637618">
    <property type="component" value="Unassembled WGS sequence"/>
</dbReference>
<protein>
    <submittedName>
        <fullName evidence="1">Uncharacterized protein</fullName>
    </submittedName>
</protein>
<reference evidence="1" key="1">
    <citation type="submission" date="2022-11" db="EMBL/GenBank/DDBJ databases">
        <title>Draft genome sequences of strains of Pseudomonas imrae sp. nov.</title>
        <authorList>
            <person name="Salva Serra F."/>
            <person name="Nimje P."/>
            <person name="Moore E.R.B."/>
            <person name="Marathe N.P."/>
        </authorList>
    </citation>
    <scope>NUCLEOTIDE SEQUENCE</scope>
    <source>
        <strain evidence="1">15FMM2</strain>
    </source>
</reference>
<comment type="caution">
    <text evidence="1">The sequence shown here is derived from an EMBL/GenBank/DDBJ whole genome shotgun (WGS) entry which is preliminary data.</text>
</comment>
<dbReference type="EMBL" id="JAPEQY010000029">
    <property type="protein sequence ID" value="MFO2480570.1"/>
    <property type="molecule type" value="Genomic_DNA"/>
</dbReference>
<accession>A0ACC7PLR8</accession>
<evidence type="ECO:0000313" key="2">
    <source>
        <dbReference type="Proteomes" id="UP001637618"/>
    </source>
</evidence>
<name>A0ACC7PLR8_9PSED</name>
<evidence type="ECO:0000313" key="1">
    <source>
        <dbReference type="EMBL" id="MFO2480570.1"/>
    </source>
</evidence>
<sequence length="239" mass="26154">MGESTAALTLDTPNGRYAVVRARHGSARSADFDTRHDQRQIPLNQTQLSMLYAELLGKDPCANNVIYLLQPDAVPVDGLDLAQVMRAIQQVYPITVCRVVRGQGGGYCFDLKPDTPASGSEGPACGFTDLQACIDYFLDLPLSLFHQPLLQLFKVNVAGQWHLAVLLHHILGNHIGQVTLLKAAVEYVQAGAWPEAPSISVLLPPTWSNSSNTSRQWNVPVTTGSSERQTIWHCSTPLR</sequence>
<proteinExistence type="predicted"/>
<keyword evidence="2" id="KW-1185">Reference proteome</keyword>
<gene>
    <name evidence="1" type="ORF">OOJ96_24625</name>
</gene>